<reference evidence="4" key="2">
    <citation type="submission" date="2021-10" db="EMBL/GenBank/DDBJ databases">
        <authorList>
            <person name="Mesa V."/>
        </authorList>
    </citation>
    <scope>NUCLEOTIDE SEQUENCE</scope>
    <source>
        <strain evidence="4">CC3_PB</strain>
    </source>
</reference>
<reference evidence="5 6" key="1">
    <citation type="submission" date="2018-06" db="EMBL/GenBank/DDBJ databases">
        <authorList>
            <consortium name="IHU Genomes"/>
        </authorList>
    </citation>
    <scope>NUCLEOTIDE SEQUENCE [LARGE SCALE GENOMIC DNA]</scope>
    <source>
        <strain evidence="5 6">NEC25</strain>
    </source>
</reference>
<evidence type="ECO:0000256" key="1">
    <source>
        <dbReference type="ARBA" id="ARBA00022679"/>
    </source>
</evidence>
<dbReference type="Proteomes" id="UP000789738">
    <property type="component" value="Unassembled WGS sequence"/>
</dbReference>
<evidence type="ECO:0000256" key="2">
    <source>
        <dbReference type="ARBA" id="ARBA00023315"/>
    </source>
</evidence>
<dbReference type="PANTHER" id="PTHR42919">
    <property type="entry name" value="N-ALPHA-ACETYLTRANSFERASE"/>
    <property type="match status" value="1"/>
</dbReference>
<feature type="domain" description="N-acetyltransferase" evidence="3">
    <location>
        <begin position="7"/>
        <end position="171"/>
    </location>
</feature>
<dbReference type="InterPro" id="IPR016181">
    <property type="entry name" value="Acyl_CoA_acyltransferase"/>
</dbReference>
<dbReference type="RefSeq" id="WP_247607812.1">
    <property type="nucleotide sequence ID" value="NZ_CAKJVE010000004.1"/>
</dbReference>
<gene>
    <name evidence="5" type="primary">ywnH_2</name>
    <name evidence="4" type="ORF">CNEO_43503</name>
    <name evidence="5" type="ORF">CNEONATNEC25_02313</name>
</gene>
<dbReference type="SUPFAM" id="SSF55729">
    <property type="entry name" value="Acyl-CoA N-acyltransferases (Nat)"/>
    <property type="match status" value="1"/>
</dbReference>
<dbReference type="PROSITE" id="PS51186">
    <property type="entry name" value="GNAT"/>
    <property type="match status" value="1"/>
</dbReference>
<organism evidence="5 6">
    <name type="scientific">Clostridium neonatale</name>
    <dbReference type="NCBI Taxonomy" id="137838"/>
    <lineage>
        <taxon>Bacteria</taxon>
        <taxon>Bacillati</taxon>
        <taxon>Bacillota</taxon>
        <taxon>Clostridia</taxon>
        <taxon>Eubacteriales</taxon>
        <taxon>Clostridiaceae</taxon>
        <taxon>Clostridium</taxon>
    </lineage>
</organism>
<evidence type="ECO:0000259" key="3">
    <source>
        <dbReference type="PROSITE" id="PS51186"/>
    </source>
</evidence>
<dbReference type="PANTHER" id="PTHR42919:SF8">
    <property type="entry name" value="N-ALPHA-ACETYLTRANSFERASE 50"/>
    <property type="match status" value="1"/>
</dbReference>
<dbReference type="InterPro" id="IPR051556">
    <property type="entry name" value="N-term/lysine_N-AcTrnsfr"/>
</dbReference>
<dbReference type="Pfam" id="PF00583">
    <property type="entry name" value="Acetyltransf_1"/>
    <property type="match status" value="1"/>
</dbReference>
<dbReference type="Gene3D" id="3.40.630.30">
    <property type="match status" value="1"/>
</dbReference>
<proteinExistence type="predicted"/>
<accession>A0A650ML41</accession>
<protein>
    <submittedName>
        <fullName evidence="4 5">Acetyltransferase</fullName>
        <ecNumber evidence="5">2.3.1.183</ecNumber>
    </submittedName>
</protein>
<keyword evidence="1 5" id="KW-0808">Transferase</keyword>
<dbReference type="EC" id="2.3.1.183" evidence="5"/>
<dbReference type="Proteomes" id="UP000431451">
    <property type="component" value="Unassembled WGS sequence"/>
</dbReference>
<dbReference type="EMBL" id="CAKJVE010000004">
    <property type="protein sequence ID" value="CAG9708293.1"/>
    <property type="molecule type" value="Genomic_DNA"/>
</dbReference>
<keyword evidence="2 5" id="KW-0012">Acyltransferase</keyword>
<name>A0A650ML41_9CLOT</name>
<dbReference type="AlphaFoldDB" id="A0A650ML41"/>
<evidence type="ECO:0000313" key="4">
    <source>
        <dbReference type="EMBL" id="CAG9708293.1"/>
    </source>
</evidence>
<sequence length="176" mass="20536">MELYLKVFLRLASIDDLSQLKFIYKKIVDNMNSNNLEIWDDIYPCEFLKADIENNRLYILVKNNEIIGAFALCDSNAGEEYIKWENKHAKALYIDRFGINVNYLKKGMGSVMLKKAIALANHKKAKYLRLFVVDENEPAINLYIKNGFKKAEGIYDEVIDDDFILHEYGFEIETTM</sequence>
<dbReference type="GO" id="GO:0102971">
    <property type="term" value="F:phosphinothricin N-acetyltransferase activity"/>
    <property type="evidence" value="ECO:0007669"/>
    <property type="project" value="UniProtKB-EC"/>
</dbReference>
<evidence type="ECO:0000313" key="6">
    <source>
        <dbReference type="Proteomes" id="UP000431451"/>
    </source>
</evidence>
<dbReference type="InterPro" id="IPR000182">
    <property type="entry name" value="GNAT_dom"/>
</dbReference>
<dbReference type="EMBL" id="UWJD01000002">
    <property type="protein sequence ID" value="VCT84713.1"/>
    <property type="molecule type" value="Genomic_DNA"/>
</dbReference>
<evidence type="ECO:0000313" key="5">
    <source>
        <dbReference type="EMBL" id="VCT84713.1"/>
    </source>
</evidence>